<dbReference type="EMBL" id="CP071869">
    <property type="protein sequence ID" value="QTE23268.1"/>
    <property type="molecule type" value="Genomic_DNA"/>
</dbReference>
<protein>
    <submittedName>
        <fullName evidence="6">AhpC/TSA family protein</fullName>
    </submittedName>
</protein>
<dbReference type="GO" id="GO:0016491">
    <property type="term" value="F:oxidoreductase activity"/>
    <property type="evidence" value="ECO:0007669"/>
    <property type="project" value="InterPro"/>
</dbReference>
<dbReference type="InterPro" id="IPR036249">
    <property type="entry name" value="Thioredoxin-like_sf"/>
</dbReference>
<evidence type="ECO:0000256" key="2">
    <source>
        <dbReference type="ARBA" id="ARBA00022748"/>
    </source>
</evidence>
<dbReference type="InterPro" id="IPR017937">
    <property type="entry name" value="Thioredoxin_CS"/>
</dbReference>
<dbReference type="GO" id="GO:0016209">
    <property type="term" value="F:antioxidant activity"/>
    <property type="evidence" value="ECO:0007669"/>
    <property type="project" value="InterPro"/>
</dbReference>
<dbReference type="AlphaFoldDB" id="A0A975CPF4"/>
<keyword evidence="4" id="KW-0676">Redox-active center</keyword>
<evidence type="ECO:0000313" key="7">
    <source>
        <dbReference type="Proteomes" id="UP000663920"/>
    </source>
</evidence>
<gene>
    <name evidence="6" type="ORF">J3359_03050</name>
</gene>
<feature type="domain" description="Thioredoxin" evidence="5">
    <location>
        <begin position="221"/>
        <end position="361"/>
    </location>
</feature>
<dbReference type="PROSITE" id="PS51352">
    <property type="entry name" value="THIOREDOXIN_2"/>
    <property type="match status" value="1"/>
</dbReference>
<dbReference type="InterPro" id="IPR013766">
    <property type="entry name" value="Thioredoxin_domain"/>
</dbReference>
<reference evidence="6 7" key="1">
    <citation type="submission" date="2021-03" db="EMBL/GenBank/DDBJ databases">
        <title>Complete genome of Polaribacter_sp.SM13.</title>
        <authorList>
            <person name="Jeong S.W."/>
            <person name="Bae J.W."/>
        </authorList>
    </citation>
    <scope>NUCLEOTIDE SEQUENCE [LARGE SCALE GENOMIC DNA]</scope>
    <source>
        <strain evidence="6 7">SM13</strain>
    </source>
</reference>
<dbReference type="RefSeq" id="WP_208079279.1">
    <property type="nucleotide sequence ID" value="NZ_CP071869.1"/>
</dbReference>
<dbReference type="PANTHER" id="PTHR42852">
    <property type="entry name" value="THIOL:DISULFIDE INTERCHANGE PROTEIN DSBE"/>
    <property type="match status" value="1"/>
</dbReference>
<dbReference type="PROSITE" id="PS00194">
    <property type="entry name" value="THIOREDOXIN_1"/>
    <property type="match status" value="1"/>
</dbReference>
<evidence type="ECO:0000256" key="3">
    <source>
        <dbReference type="ARBA" id="ARBA00023157"/>
    </source>
</evidence>
<dbReference type="InterPro" id="IPR025380">
    <property type="entry name" value="DUF4369"/>
</dbReference>
<dbReference type="PANTHER" id="PTHR42852:SF6">
    <property type="entry name" value="THIOL:DISULFIDE INTERCHANGE PROTEIN DSBE"/>
    <property type="match status" value="1"/>
</dbReference>
<dbReference type="PROSITE" id="PS51257">
    <property type="entry name" value="PROKAR_LIPOPROTEIN"/>
    <property type="match status" value="1"/>
</dbReference>
<dbReference type="KEGG" id="pcea:J3359_03050"/>
<sequence length="361" mass="42024">MKYIVTIILLTALFSSCQDKSKNKGYLINGFAENVSDSTKVLLYLYPKTNQIADSTFVINEEFQFKGNLSRPRLAHLRIIESKDDKTFWLENKQINFIGKKGNFSKGKIKGSETQKESEILLKRKDSIFKEMEKLEAKVTEKNRDSLFKIYEKMQNIEIEINNKFIQDYPNSYESLTRLNWSKERMGSEKTAIVFSYLNSDLKSTEEANAIEEFISKNKNLKIGNKFVDIEQSNIYGEITKLSQIHKKYTLIEFWASWCGPCRSFNPELVQQYNLYKDKGFEIFGVSLDTNKEKWRKAIENDGLNWENVSDLKGNSNQAAMIYGVRDIPDNFLIDKSGVIIARFIRGQKLEEKLKELFNNK</sequence>
<organism evidence="6 7">
    <name type="scientific">Polaribacter cellanae</name>
    <dbReference type="NCBI Taxonomy" id="2818493"/>
    <lineage>
        <taxon>Bacteria</taxon>
        <taxon>Pseudomonadati</taxon>
        <taxon>Bacteroidota</taxon>
        <taxon>Flavobacteriia</taxon>
        <taxon>Flavobacteriales</taxon>
        <taxon>Flavobacteriaceae</taxon>
    </lineage>
</organism>
<dbReference type="Gene3D" id="3.40.30.10">
    <property type="entry name" value="Glutaredoxin"/>
    <property type="match status" value="1"/>
</dbReference>
<accession>A0A975CPF4</accession>
<dbReference type="SUPFAM" id="SSF52833">
    <property type="entry name" value="Thioredoxin-like"/>
    <property type="match status" value="1"/>
</dbReference>
<dbReference type="GO" id="GO:0030313">
    <property type="term" value="C:cell envelope"/>
    <property type="evidence" value="ECO:0007669"/>
    <property type="project" value="UniProtKB-SubCell"/>
</dbReference>
<evidence type="ECO:0000256" key="1">
    <source>
        <dbReference type="ARBA" id="ARBA00004196"/>
    </source>
</evidence>
<keyword evidence="2" id="KW-0201">Cytochrome c-type biogenesis</keyword>
<keyword evidence="7" id="KW-1185">Reference proteome</keyword>
<dbReference type="Proteomes" id="UP000663920">
    <property type="component" value="Chromosome"/>
</dbReference>
<keyword evidence="3" id="KW-1015">Disulfide bond</keyword>
<dbReference type="Pfam" id="PF00578">
    <property type="entry name" value="AhpC-TSA"/>
    <property type="match status" value="1"/>
</dbReference>
<dbReference type="InterPro" id="IPR000866">
    <property type="entry name" value="AhpC/TSA"/>
</dbReference>
<dbReference type="CDD" id="cd02966">
    <property type="entry name" value="TlpA_like_family"/>
    <property type="match status" value="1"/>
</dbReference>
<evidence type="ECO:0000313" key="6">
    <source>
        <dbReference type="EMBL" id="QTE23268.1"/>
    </source>
</evidence>
<dbReference type="GO" id="GO:0017004">
    <property type="term" value="P:cytochrome complex assembly"/>
    <property type="evidence" value="ECO:0007669"/>
    <property type="project" value="UniProtKB-KW"/>
</dbReference>
<dbReference type="InterPro" id="IPR050553">
    <property type="entry name" value="Thioredoxin_ResA/DsbE_sf"/>
</dbReference>
<dbReference type="Pfam" id="PF14289">
    <property type="entry name" value="DUF4369"/>
    <property type="match status" value="1"/>
</dbReference>
<evidence type="ECO:0000259" key="5">
    <source>
        <dbReference type="PROSITE" id="PS51352"/>
    </source>
</evidence>
<name>A0A975CPF4_9FLAO</name>
<evidence type="ECO:0000256" key="4">
    <source>
        <dbReference type="ARBA" id="ARBA00023284"/>
    </source>
</evidence>
<proteinExistence type="predicted"/>
<comment type="subcellular location">
    <subcellularLocation>
        <location evidence="1">Cell envelope</location>
    </subcellularLocation>
</comment>